<dbReference type="EMBL" id="JACTNZ010000008">
    <property type="protein sequence ID" value="KAG5537629.1"/>
    <property type="molecule type" value="Genomic_DNA"/>
</dbReference>
<dbReference type="InterPro" id="IPR015915">
    <property type="entry name" value="Kelch-typ_b-propeller"/>
</dbReference>
<dbReference type="PANTHER" id="PTHR46407:SF3">
    <property type="entry name" value="OS02G0208700 PROTEIN"/>
    <property type="match status" value="1"/>
</dbReference>
<dbReference type="Pfam" id="PF01344">
    <property type="entry name" value="Kelch_1"/>
    <property type="match status" value="2"/>
</dbReference>
<sequence>MLNTLNSVMDLIPGLTEEVGLECLVRVPYTHFSSASSVCRRWSAEIRQPEYRRLRKISGLTQPLVVMVQSRVNPSEPHSGTTKRFVNMIYRLTVFEPETGEWRELPPVPGYENGLPVFCRMVGVGLNLVVMGGWDPVTCVVSNSVFVFDFVWATWRRGSDMPGGPRSFFACASDSNRTVYIAGGHDKEKNALKSALMYDVAKDEWGQLPDMAMERDECEGVFHDGKFHVIGGYNTEMQGQFSKSAEEFDVATMRWDQVQDDFLEAATCPTTCSDGGDGRLYMCRGNDVAIRSDSTWQAVAELPTEVRSSISYVTAWRDKMLVIGSSKSGSRKNQRTSHCDIVLGVFELVPLSEVMALVLRPRTCSSVGSDHGVGASPFKANILFGRVCRQANKAARGS</sequence>
<dbReference type="CDD" id="cd22152">
    <property type="entry name" value="F-box_AtAFR-like"/>
    <property type="match status" value="1"/>
</dbReference>
<evidence type="ECO:0000313" key="1">
    <source>
        <dbReference type="EMBL" id="KAG5537629.1"/>
    </source>
</evidence>
<accession>A0AAV6JDH4</accession>
<keyword evidence="2" id="KW-1185">Reference proteome</keyword>
<dbReference type="SUPFAM" id="SSF117281">
    <property type="entry name" value="Kelch motif"/>
    <property type="match status" value="1"/>
</dbReference>
<proteinExistence type="predicted"/>
<dbReference type="GO" id="GO:2000762">
    <property type="term" value="P:regulation of phenylpropanoid metabolic process"/>
    <property type="evidence" value="ECO:0007669"/>
    <property type="project" value="InterPro"/>
</dbReference>
<dbReference type="InterPro" id="IPR044595">
    <property type="entry name" value="KMD1-4"/>
</dbReference>
<dbReference type="SUPFAM" id="SSF81383">
    <property type="entry name" value="F-box domain"/>
    <property type="match status" value="1"/>
</dbReference>
<gene>
    <name evidence="1" type="ORF">RHGRI_024918</name>
</gene>
<dbReference type="Gene3D" id="2.120.10.80">
    <property type="entry name" value="Kelch-type beta propeller"/>
    <property type="match status" value="1"/>
</dbReference>
<evidence type="ECO:0008006" key="3">
    <source>
        <dbReference type="Google" id="ProtNLM"/>
    </source>
</evidence>
<dbReference type="GO" id="GO:0080037">
    <property type="term" value="P:negative regulation of cytokinin-activated signaling pathway"/>
    <property type="evidence" value="ECO:0007669"/>
    <property type="project" value="InterPro"/>
</dbReference>
<protein>
    <recommendedName>
        <fullName evidence="3">F-box/kelch-repeat protein</fullName>
    </recommendedName>
</protein>
<name>A0AAV6JDH4_9ERIC</name>
<comment type="caution">
    <text evidence="1">The sequence shown here is derived from an EMBL/GenBank/DDBJ whole genome shotgun (WGS) entry which is preliminary data.</text>
</comment>
<dbReference type="AlphaFoldDB" id="A0AAV6JDH4"/>
<dbReference type="InterPro" id="IPR036047">
    <property type="entry name" value="F-box-like_dom_sf"/>
</dbReference>
<dbReference type="Proteomes" id="UP000823749">
    <property type="component" value="Chromosome 8"/>
</dbReference>
<dbReference type="PANTHER" id="PTHR46407">
    <property type="entry name" value="OS02G0208700 PROTEIN"/>
    <property type="match status" value="1"/>
</dbReference>
<dbReference type="SMART" id="SM00612">
    <property type="entry name" value="Kelch"/>
    <property type="match status" value="2"/>
</dbReference>
<reference evidence="1" key="1">
    <citation type="submission" date="2020-08" db="EMBL/GenBank/DDBJ databases">
        <title>Plant Genome Project.</title>
        <authorList>
            <person name="Zhang R.-G."/>
        </authorList>
    </citation>
    <scope>NUCLEOTIDE SEQUENCE</scope>
    <source>
        <strain evidence="1">WSP0</strain>
        <tissue evidence="1">Leaf</tissue>
    </source>
</reference>
<dbReference type="InterPro" id="IPR006652">
    <property type="entry name" value="Kelch_1"/>
</dbReference>
<evidence type="ECO:0000313" key="2">
    <source>
        <dbReference type="Proteomes" id="UP000823749"/>
    </source>
</evidence>
<organism evidence="1 2">
    <name type="scientific">Rhododendron griersonianum</name>
    <dbReference type="NCBI Taxonomy" id="479676"/>
    <lineage>
        <taxon>Eukaryota</taxon>
        <taxon>Viridiplantae</taxon>
        <taxon>Streptophyta</taxon>
        <taxon>Embryophyta</taxon>
        <taxon>Tracheophyta</taxon>
        <taxon>Spermatophyta</taxon>
        <taxon>Magnoliopsida</taxon>
        <taxon>eudicotyledons</taxon>
        <taxon>Gunneridae</taxon>
        <taxon>Pentapetalae</taxon>
        <taxon>asterids</taxon>
        <taxon>Ericales</taxon>
        <taxon>Ericaceae</taxon>
        <taxon>Ericoideae</taxon>
        <taxon>Rhodoreae</taxon>
        <taxon>Rhododendron</taxon>
    </lineage>
</organism>